<evidence type="ECO:0000256" key="2">
    <source>
        <dbReference type="SAM" id="Phobius"/>
    </source>
</evidence>
<organism evidence="4 5">
    <name type="scientific">Qipengyuania citrea</name>
    <dbReference type="NCBI Taxonomy" id="225971"/>
    <lineage>
        <taxon>Bacteria</taxon>
        <taxon>Pseudomonadati</taxon>
        <taxon>Pseudomonadota</taxon>
        <taxon>Alphaproteobacteria</taxon>
        <taxon>Sphingomonadales</taxon>
        <taxon>Erythrobacteraceae</taxon>
        <taxon>Qipengyuania</taxon>
    </lineage>
</organism>
<keyword evidence="2" id="KW-0472">Membrane</keyword>
<keyword evidence="2" id="KW-0812">Transmembrane</keyword>
<feature type="compositionally biased region" description="Acidic residues" evidence="1">
    <location>
        <begin position="226"/>
        <end position="239"/>
    </location>
</feature>
<feature type="chain" id="PRO_5045306764" description="Secreted protein" evidence="3">
    <location>
        <begin position="27"/>
        <end position="248"/>
    </location>
</feature>
<dbReference type="Proteomes" id="UP001056619">
    <property type="component" value="Chromosome"/>
</dbReference>
<keyword evidence="3" id="KW-0732">Signal</keyword>
<evidence type="ECO:0000256" key="1">
    <source>
        <dbReference type="SAM" id="MobiDB-lite"/>
    </source>
</evidence>
<dbReference type="RefSeq" id="WP_301642605.1">
    <property type="nucleotide sequence ID" value="NZ_CP098494.1"/>
</dbReference>
<accession>A0ABY4U8U4</accession>
<feature type="compositionally biased region" description="Basic and acidic residues" evidence="1">
    <location>
        <begin position="91"/>
        <end position="109"/>
    </location>
</feature>
<gene>
    <name evidence="4" type="ORF">NCF85_04115</name>
</gene>
<keyword evidence="5" id="KW-1185">Reference proteome</keyword>
<feature type="transmembrane region" description="Helical" evidence="2">
    <location>
        <begin position="71"/>
        <end position="88"/>
    </location>
</feature>
<reference evidence="4 5" key="1">
    <citation type="submission" date="2022-06" db="EMBL/GenBank/DDBJ databases">
        <authorList>
            <person name="Liu G."/>
        </authorList>
    </citation>
    <scope>NUCLEOTIDE SEQUENCE [LARGE SCALE GENOMIC DNA]</scope>
    <source>
        <strain evidence="4 5">E4</strain>
    </source>
</reference>
<proteinExistence type="predicted"/>
<evidence type="ECO:0000313" key="4">
    <source>
        <dbReference type="EMBL" id="USA62176.1"/>
    </source>
</evidence>
<evidence type="ECO:0000256" key="3">
    <source>
        <dbReference type="SAM" id="SignalP"/>
    </source>
</evidence>
<dbReference type="EMBL" id="CP098494">
    <property type="protein sequence ID" value="USA62176.1"/>
    <property type="molecule type" value="Genomic_DNA"/>
</dbReference>
<evidence type="ECO:0008006" key="6">
    <source>
        <dbReference type="Google" id="ProtNLM"/>
    </source>
</evidence>
<feature type="signal peptide" evidence="3">
    <location>
        <begin position="1"/>
        <end position="26"/>
    </location>
</feature>
<feature type="region of interest" description="Disordered" evidence="1">
    <location>
        <begin position="215"/>
        <end position="248"/>
    </location>
</feature>
<feature type="region of interest" description="Disordered" evidence="1">
    <location>
        <begin position="89"/>
        <end position="109"/>
    </location>
</feature>
<protein>
    <recommendedName>
        <fullName evidence="6">Secreted protein</fullName>
    </recommendedName>
</protein>
<evidence type="ECO:0000313" key="5">
    <source>
        <dbReference type="Proteomes" id="UP001056619"/>
    </source>
</evidence>
<keyword evidence="2" id="KW-1133">Transmembrane helix</keyword>
<name>A0ABY4U8U4_9SPHN</name>
<sequence length="248" mass="26353">MPSIKSISVVPALLAVVSMTAMPAQAAELPQVGPVHVAQAISPAWAPGDDTADQYRRYRHRRHRGVDAGDVIAGVLILGGIAAVASAASSSRDRNPRYPDPQRGDYRYDDTRGLDRAVSICVDEIERNARIQTVDAVNRNARGWSVTGSMYDGQSFSCSIGENGRIDAIDYGRGGATSGNGYSDGGYGYEANNGIDDRQYSADYYAAARARTESAMPAYPGGPLPGEEDQSYDAADIEYGDGYQGAGN</sequence>